<reference evidence="3 4" key="1">
    <citation type="submission" date="2025-04" db="UniProtKB">
        <authorList>
            <consortium name="RefSeq"/>
        </authorList>
    </citation>
    <scope>IDENTIFICATION</scope>
    <source>
        <strain evidence="3 4">Wakin</strain>
        <tissue evidence="3 4">Muscle</tissue>
    </source>
</reference>
<sequence>MDSAMLRVLFGHRIEKLTLPSGIPETMEELNLAIKQTLSITDNFSLQYLDPDFGDFFTLNSTAEITHKATIKVVTINPVVLSLYPLPLNDSYDESFTSEQSHDPASTSSTVQDSCGSCESSSESSAIISASSSLQKKPWPTDFIIPRFSVETEMILERANEVYRKEGTLLTMPNIKSDILEKLAQSIYTYTPYPSLQNRLSVAEALIKAHPCLKDPGSSSGVIGWQNSIKYKMANYRTKLRGFGIPDVTCNALKHKCPADRKSAKNVKKAKRAEVNYLPPYPAGENEQSLEKVREELVTESKKKNNENVVKDQMSKTFALRRHEIINLCPTVRAMKDRWPALFDPSQINAEFQRTTTVLLEPKFMSALDRHTPKLLMLFRAKGGALGRRLEIIMELLQDSVHSSIERTREVVLRCLIEYLGEQGGHLIKEFNDKENLEELEQLIMAITVTPKPGASTSNSLKNIGIVIEGVEVITGLGDIARACSLLLGLTYALNLDYPTQLKYTFEVFQKLFLELDDSKLSSKVQSLKSKLQA</sequence>
<dbReference type="RefSeq" id="XP_026125885.1">
    <property type="nucleotide sequence ID" value="XM_026270100.1"/>
</dbReference>
<feature type="region of interest" description="Disordered" evidence="1">
    <location>
        <begin position="94"/>
        <end position="117"/>
    </location>
</feature>
<name>A0A6P6Q0W6_CARAU</name>
<dbReference type="GeneID" id="113107518"/>
<dbReference type="Proteomes" id="UP000515129">
    <property type="component" value="Chromosome 8"/>
</dbReference>
<proteinExistence type="predicted"/>
<evidence type="ECO:0000256" key="1">
    <source>
        <dbReference type="SAM" id="MobiDB-lite"/>
    </source>
</evidence>
<keyword evidence="2" id="KW-1185">Reference proteome</keyword>
<evidence type="ECO:0000313" key="2">
    <source>
        <dbReference type="Proteomes" id="UP000515129"/>
    </source>
</evidence>
<gene>
    <name evidence="3 4" type="primary">LOC113107518</name>
</gene>
<dbReference type="PANTHER" id="PTHR31025">
    <property type="entry name" value="SI:CH211-196P9.1-RELATED"/>
    <property type="match status" value="1"/>
</dbReference>
<organism evidence="2 4">
    <name type="scientific">Carassius auratus</name>
    <name type="common">Goldfish</name>
    <dbReference type="NCBI Taxonomy" id="7957"/>
    <lineage>
        <taxon>Eukaryota</taxon>
        <taxon>Metazoa</taxon>
        <taxon>Chordata</taxon>
        <taxon>Craniata</taxon>
        <taxon>Vertebrata</taxon>
        <taxon>Euteleostomi</taxon>
        <taxon>Actinopterygii</taxon>
        <taxon>Neopterygii</taxon>
        <taxon>Teleostei</taxon>
        <taxon>Ostariophysi</taxon>
        <taxon>Cypriniformes</taxon>
        <taxon>Cyprinidae</taxon>
        <taxon>Cyprininae</taxon>
        <taxon>Carassius</taxon>
    </lineage>
</organism>
<dbReference type="RefSeq" id="XP_026125884.1">
    <property type="nucleotide sequence ID" value="XM_026270099.1"/>
</dbReference>
<accession>A0A6P6Q0W6</accession>
<evidence type="ECO:0000313" key="4">
    <source>
        <dbReference type="RefSeq" id="XP_026125885.1"/>
    </source>
</evidence>
<feature type="compositionally biased region" description="Polar residues" evidence="1">
    <location>
        <begin position="94"/>
        <end position="113"/>
    </location>
</feature>
<dbReference type="PANTHER" id="PTHR31025:SF25">
    <property type="entry name" value="ZINC FINGER (C2H2)-60"/>
    <property type="match status" value="1"/>
</dbReference>
<dbReference type="OrthoDB" id="8999651at2759"/>
<dbReference type="AlphaFoldDB" id="A0A6P6Q0W6"/>
<dbReference type="KEGG" id="caua:113107518"/>
<evidence type="ECO:0000313" key="3">
    <source>
        <dbReference type="RefSeq" id="XP_026125884.1"/>
    </source>
</evidence>
<protein>
    <submittedName>
        <fullName evidence="3 4">Uncharacterized protein LOC113107518</fullName>
    </submittedName>
</protein>